<reference evidence="6 7" key="1">
    <citation type="submission" date="2024-06" db="EMBL/GenBank/DDBJ databases">
        <title>Genomic Encyclopedia of Type Strains, Phase IV (KMG-IV): sequencing the most valuable type-strain genomes for metagenomic binning, comparative biology and taxonomic classification.</title>
        <authorList>
            <person name="Goeker M."/>
        </authorList>
    </citation>
    <scope>NUCLEOTIDE SEQUENCE [LARGE SCALE GENOMIC DNA]</scope>
    <source>
        <strain evidence="6 7">DSM 23520</strain>
    </source>
</reference>
<dbReference type="Pfam" id="PF00849">
    <property type="entry name" value="PseudoU_synth_2"/>
    <property type="match status" value="1"/>
</dbReference>
<keyword evidence="2 4" id="KW-0413">Isomerase</keyword>
<protein>
    <recommendedName>
        <fullName evidence="4">Pseudouridine synthase</fullName>
        <ecNumber evidence="4">5.4.99.-</ecNumber>
    </recommendedName>
</protein>
<feature type="domain" description="RNA-binding S4" evidence="5">
    <location>
        <begin position="6"/>
        <end position="63"/>
    </location>
</feature>
<comment type="caution">
    <text evidence="6">The sequence shown here is derived from an EMBL/GenBank/DDBJ whole genome shotgun (WGS) entry which is preliminary data.</text>
</comment>
<accession>A0ABV2KRZ9</accession>
<evidence type="ECO:0000256" key="4">
    <source>
        <dbReference type="RuleBase" id="RU003887"/>
    </source>
</evidence>
<dbReference type="InterPro" id="IPR006145">
    <property type="entry name" value="PsdUridine_synth_RsuA/RluA"/>
</dbReference>
<dbReference type="InterPro" id="IPR002942">
    <property type="entry name" value="S4_RNA-bd"/>
</dbReference>
<comment type="similarity">
    <text evidence="1 4">Belongs to the pseudouridine synthase RsuA family.</text>
</comment>
<dbReference type="InterPro" id="IPR036986">
    <property type="entry name" value="S4_RNA-bd_sf"/>
</dbReference>
<dbReference type="EC" id="5.4.99.-" evidence="4"/>
<dbReference type="CDD" id="cd02870">
    <property type="entry name" value="PseudoU_synth_RsuA_like"/>
    <property type="match status" value="1"/>
</dbReference>
<dbReference type="InterPro" id="IPR020094">
    <property type="entry name" value="TruA/RsuA/RluB/E/F_N"/>
</dbReference>
<sequence>MSGQKERLQKVIANSGVTSRRKAEAMIEAGRVKVNNQVVTELGTKVSKQDSVAVDDVVIEKEQPVYYVINKPRQTLSSVEDDKGRQVVTDLLSADIEQRLYPVGRLDYDTTGVLLLTNDGELTNKLIHPKYGVDKVYVAKVKGIMDKNDVTQLKKGVTNDGERLKAVKARLVEVDKRKGSSKVELVLHQGKNRQVKRMFESLGYQVEKLRRERFGSLTLGKLQPGEYRELTPHEVKQLADLTQQNVK</sequence>
<dbReference type="NCBIfam" id="TIGR00093">
    <property type="entry name" value="pseudouridine synthase"/>
    <property type="match status" value="1"/>
</dbReference>
<dbReference type="PROSITE" id="PS01149">
    <property type="entry name" value="PSI_RSU"/>
    <property type="match status" value="1"/>
</dbReference>
<evidence type="ECO:0000259" key="5">
    <source>
        <dbReference type="SMART" id="SM00363"/>
    </source>
</evidence>
<dbReference type="Gene3D" id="3.10.290.10">
    <property type="entry name" value="RNA-binding S4 domain"/>
    <property type="match status" value="1"/>
</dbReference>
<dbReference type="PANTHER" id="PTHR47683:SF2">
    <property type="entry name" value="RNA-BINDING S4 DOMAIN-CONTAINING PROTEIN"/>
    <property type="match status" value="1"/>
</dbReference>
<evidence type="ECO:0000313" key="6">
    <source>
        <dbReference type="EMBL" id="MET3682369.1"/>
    </source>
</evidence>
<keyword evidence="3" id="KW-0694">RNA-binding</keyword>
<dbReference type="SMART" id="SM00363">
    <property type="entry name" value="S4"/>
    <property type="match status" value="1"/>
</dbReference>
<dbReference type="InterPro" id="IPR042092">
    <property type="entry name" value="PsdUridine_s_RsuA/RluB/E/F_cat"/>
</dbReference>
<name>A0ABV2KRZ9_9BACI</name>
<dbReference type="Proteomes" id="UP001549167">
    <property type="component" value="Unassembled WGS sequence"/>
</dbReference>
<organism evidence="6 7">
    <name type="scientific">Alkalibacillus flavidus</name>
    <dbReference type="NCBI Taxonomy" id="546021"/>
    <lineage>
        <taxon>Bacteria</taxon>
        <taxon>Bacillati</taxon>
        <taxon>Bacillota</taxon>
        <taxon>Bacilli</taxon>
        <taxon>Bacillales</taxon>
        <taxon>Bacillaceae</taxon>
        <taxon>Alkalibacillus</taxon>
    </lineage>
</organism>
<proteinExistence type="inferred from homology"/>
<dbReference type="SUPFAM" id="SSF55120">
    <property type="entry name" value="Pseudouridine synthase"/>
    <property type="match status" value="1"/>
</dbReference>
<evidence type="ECO:0000256" key="1">
    <source>
        <dbReference type="ARBA" id="ARBA00008348"/>
    </source>
</evidence>
<dbReference type="CDD" id="cd00165">
    <property type="entry name" value="S4"/>
    <property type="match status" value="1"/>
</dbReference>
<dbReference type="InterPro" id="IPR000748">
    <property type="entry name" value="PsdUridine_synth_RsuA/RluB/E/F"/>
</dbReference>
<evidence type="ECO:0000313" key="7">
    <source>
        <dbReference type="Proteomes" id="UP001549167"/>
    </source>
</evidence>
<dbReference type="InterPro" id="IPR018496">
    <property type="entry name" value="PsdUridine_synth_RsuA/RluB_CS"/>
</dbReference>
<dbReference type="InterPro" id="IPR050343">
    <property type="entry name" value="RsuA_PseudoU_synthase"/>
</dbReference>
<dbReference type="Gene3D" id="3.30.70.1560">
    <property type="entry name" value="Alpha-L RNA-binding motif"/>
    <property type="match status" value="1"/>
</dbReference>
<keyword evidence="7" id="KW-1185">Reference proteome</keyword>
<dbReference type="InterPro" id="IPR020103">
    <property type="entry name" value="PsdUridine_synth_cat_dom_sf"/>
</dbReference>
<evidence type="ECO:0000256" key="2">
    <source>
        <dbReference type="ARBA" id="ARBA00023235"/>
    </source>
</evidence>
<dbReference type="Gene3D" id="3.30.70.580">
    <property type="entry name" value="Pseudouridine synthase I, catalytic domain, N-terminal subdomain"/>
    <property type="match status" value="1"/>
</dbReference>
<dbReference type="PANTHER" id="PTHR47683">
    <property type="entry name" value="PSEUDOURIDINE SYNTHASE FAMILY PROTEIN-RELATED"/>
    <property type="match status" value="1"/>
</dbReference>
<evidence type="ECO:0000256" key="3">
    <source>
        <dbReference type="PROSITE-ProRule" id="PRU00182"/>
    </source>
</evidence>
<dbReference type="RefSeq" id="WP_354218895.1">
    <property type="nucleotide sequence ID" value="NZ_JBEPMX010000001.1"/>
</dbReference>
<dbReference type="SUPFAM" id="SSF55174">
    <property type="entry name" value="Alpha-L RNA-binding motif"/>
    <property type="match status" value="1"/>
</dbReference>
<dbReference type="PROSITE" id="PS50889">
    <property type="entry name" value="S4"/>
    <property type="match status" value="1"/>
</dbReference>
<dbReference type="EMBL" id="JBEPMX010000001">
    <property type="protein sequence ID" value="MET3682369.1"/>
    <property type="molecule type" value="Genomic_DNA"/>
</dbReference>
<gene>
    <name evidence="6" type="ORF">ABID56_000448</name>
</gene>
<dbReference type="GO" id="GO:0160139">
    <property type="term" value="F:23S rRNA pseudouridine(2605) synthase activity"/>
    <property type="evidence" value="ECO:0007669"/>
    <property type="project" value="UniProtKB-EC"/>
</dbReference>
<dbReference type="Pfam" id="PF01479">
    <property type="entry name" value="S4"/>
    <property type="match status" value="1"/>
</dbReference>